<evidence type="ECO:0000313" key="2">
    <source>
        <dbReference type="EMBL" id="RHA56766.1"/>
    </source>
</evidence>
<dbReference type="EMBL" id="QSFV01000051">
    <property type="protein sequence ID" value="RHA76312.1"/>
    <property type="molecule type" value="Genomic_DNA"/>
</dbReference>
<dbReference type="RefSeq" id="WP_005361873.1">
    <property type="nucleotide sequence ID" value="NZ_CABJDQ010000007.1"/>
</dbReference>
<dbReference type="Proteomes" id="UP000286186">
    <property type="component" value="Unassembled WGS sequence"/>
</dbReference>
<accession>A0A413S526</accession>
<evidence type="ECO:0000313" key="1">
    <source>
        <dbReference type="EMBL" id="RHA18354.1"/>
    </source>
</evidence>
<evidence type="ECO:0000313" key="7">
    <source>
        <dbReference type="Proteomes" id="UP000284598"/>
    </source>
</evidence>
<gene>
    <name evidence="5" type="ORF">DW018_09550</name>
    <name evidence="4" type="ORF">DW652_06210</name>
    <name evidence="3" type="ORF">DW918_10655</name>
    <name evidence="2" type="ORF">DW929_02690</name>
    <name evidence="1" type="ORF">DW944_07470</name>
</gene>
<evidence type="ECO:0000313" key="8">
    <source>
        <dbReference type="Proteomes" id="UP000284779"/>
    </source>
</evidence>
<evidence type="ECO:0000313" key="10">
    <source>
        <dbReference type="Proteomes" id="UP000286186"/>
    </source>
</evidence>
<keyword evidence="8" id="KW-1185">Reference proteome</keyword>
<reference evidence="6 7" key="1">
    <citation type="submission" date="2018-08" db="EMBL/GenBank/DDBJ databases">
        <title>A genome reference for cultivated species of the human gut microbiota.</title>
        <authorList>
            <person name="Zou Y."/>
            <person name="Xue W."/>
            <person name="Luo G."/>
        </authorList>
    </citation>
    <scope>NUCLEOTIDE SEQUENCE [LARGE SCALE GENOMIC DNA]</scope>
    <source>
        <strain evidence="5 6">AF37-4</strain>
        <strain evidence="4 10">AM23-22</strain>
        <strain evidence="3 9">AM42-30</strain>
        <strain evidence="2 7">AM43-2</strain>
        <strain evidence="1 8">AM44-11BH</strain>
    </source>
</reference>
<sequence>MDYKYIPFYVQGNAVTGMYYGQWGMAEDRDIEYVKEMYPLTFMTIQEMVEKECDYQEFAGSMMFDEYPDKMGILRIVNRIFENIKKEEASCNGKECIKYPDDQWLKDIIMVLLLNEIYRRRQKRKRYY</sequence>
<dbReference type="AlphaFoldDB" id="A0A413S526"/>
<dbReference type="EMBL" id="QSFO01000002">
    <property type="protein sequence ID" value="RHA56766.1"/>
    <property type="molecule type" value="Genomic_DNA"/>
</dbReference>
<comment type="caution">
    <text evidence="2">The sequence shown here is derived from an EMBL/GenBank/DDBJ whole genome shotgun (WGS) entry which is preliminary data.</text>
</comment>
<dbReference type="GeneID" id="66467490"/>
<evidence type="ECO:0000313" key="5">
    <source>
        <dbReference type="EMBL" id="RHL44026.1"/>
    </source>
</evidence>
<evidence type="ECO:0000313" key="3">
    <source>
        <dbReference type="EMBL" id="RHA76312.1"/>
    </source>
</evidence>
<dbReference type="EMBL" id="QRHR01000005">
    <property type="protein sequence ID" value="RHF88828.1"/>
    <property type="molecule type" value="Genomic_DNA"/>
</dbReference>
<dbReference type="EMBL" id="QSFD01000006">
    <property type="protein sequence ID" value="RHA18354.1"/>
    <property type="molecule type" value="Genomic_DNA"/>
</dbReference>
<dbReference type="Proteomes" id="UP000285740">
    <property type="component" value="Unassembled WGS sequence"/>
</dbReference>
<evidence type="ECO:0000313" key="9">
    <source>
        <dbReference type="Proteomes" id="UP000285740"/>
    </source>
</evidence>
<dbReference type="Proteomes" id="UP000284598">
    <property type="component" value="Unassembled WGS sequence"/>
</dbReference>
<dbReference type="EMBL" id="QROT01000007">
    <property type="protein sequence ID" value="RHL44026.1"/>
    <property type="molecule type" value="Genomic_DNA"/>
</dbReference>
<dbReference type="Proteomes" id="UP000283314">
    <property type="component" value="Unassembled WGS sequence"/>
</dbReference>
<evidence type="ECO:0000313" key="4">
    <source>
        <dbReference type="EMBL" id="RHF88828.1"/>
    </source>
</evidence>
<protein>
    <submittedName>
        <fullName evidence="2">Uncharacterized protein</fullName>
    </submittedName>
</protein>
<name>A0A413S526_9FIRM</name>
<proteinExistence type="predicted"/>
<organism evidence="2 7">
    <name type="scientific">Eubacterium ventriosum</name>
    <dbReference type="NCBI Taxonomy" id="39496"/>
    <lineage>
        <taxon>Bacteria</taxon>
        <taxon>Bacillati</taxon>
        <taxon>Bacillota</taxon>
        <taxon>Clostridia</taxon>
        <taxon>Eubacteriales</taxon>
        <taxon>Eubacteriaceae</taxon>
        <taxon>Eubacterium</taxon>
    </lineage>
</organism>
<evidence type="ECO:0000313" key="6">
    <source>
        <dbReference type="Proteomes" id="UP000283314"/>
    </source>
</evidence>
<dbReference type="Proteomes" id="UP000284779">
    <property type="component" value="Unassembled WGS sequence"/>
</dbReference>